<accession>A0A8J6NGJ3</accession>
<feature type="non-terminal residue" evidence="1">
    <location>
        <position position="1"/>
    </location>
</feature>
<dbReference type="InterPro" id="IPR012675">
    <property type="entry name" value="Beta-grasp_dom_sf"/>
</dbReference>
<dbReference type="AlphaFoldDB" id="A0A8J6NGJ3"/>
<gene>
    <name evidence="1" type="ORF">H8E29_08190</name>
</gene>
<dbReference type="Pfam" id="PF02597">
    <property type="entry name" value="ThiS"/>
    <property type="match status" value="1"/>
</dbReference>
<dbReference type="InterPro" id="IPR016155">
    <property type="entry name" value="Mopterin_synth/thiamin_S_b"/>
</dbReference>
<dbReference type="SUPFAM" id="SSF54285">
    <property type="entry name" value="MoaD/ThiS"/>
    <property type="match status" value="1"/>
</dbReference>
<proteinExistence type="predicted"/>
<dbReference type="Gene3D" id="3.10.20.30">
    <property type="match status" value="1"/>
</dbReference>
<evidence type="ECO:0000313" key="1">
    <source>
        <dbReference type="EMBL" id="MBC8335228.1"/>
    </source>
</evidence>
<organism evidence="1 2">
    <name type="scientific">Candidatus Desulfolinea nitratireducens</name>
    <dbReference type="NCBI Taxonomy" id="2841698"/>
    <lineage>
        <taxon>Bacteria</taxon>
        <taxon>Bacillati</taxon>
        <taxon>Chloroflexota</taxon>
        <taxon>Anaerolineae</taxon>
        <taxon>Anaerolineales</taxon>
        <taxon>Anaerolineales incertae sedis</taxon>
        <taxon>Candidatus Desulfolinea</taxon>
    </lineage>
</organism>
<dbReference type="InterPro" id="IPR054834">
    <property type="entry name" value="SAMP1_3"/>
</dbReference>
<dbReference type="InterPro" id="IPR052045">
    <property type="entry name" value="Sulfur_Carrier/Prot_Modifier"/>
</dbReference>
<protein>
    <submittedName>
        <fullName evidence="1">MoaD family protein</fullName>
    </submittedName>
</protein>
<dbReference type="EMBL" id="JACNJN010000096">
    <property type="protein sequence ID" value="MBC8335228.1"/>
    <property type="molecule type" value="Genomic_DNA"/>
</dbReference>
<dbReference type="NCBIfam" id="NF041918">
    <property type="entry name" value="SAMP1"/>
    <property type="match status" value="1"/>
</dbReference>
<dbReference type="NCBIfam" id="TIGR01687">
    <property type="entry name" value="moaD_arch"/>
    <property type="match status" value="1"/>
</dbReference>
<dbReference type="PANTHER" id="PTHR38031:SF1">
    <property type="entry name" value="SULFUR CARRIER PROTEIN CYSO"/>
    <property type="match status" value="1"/>
</dbReference>
<sequence>HLYATLRAIAGEKFVEVDVPPNTTAMELAELLIEKEPALKAELFDENNRFYSHMKLFINGREAVYLEKKFDTIIKTDDKIDIFPPVGGG</sequence>
<dbReference type="InterPro" id="IPR003749">
    <property type="entry name" value="ThiS/MoaD-like"/>
</dbReference>
<dbReference type="Proteomes" id="UP000614469">
    <property type="component" value="Unassembled WGS sequence"/>
</dbReference>
<name>A0A8J6NGJ3_9CHLR</name>
<dbReference type="PANTHER" id="PTHR38031">
    <property type="entry name" value="SULFUR CARRIER PROTEIN SLR0821-RELATED"/>
    <property type="match status" value="1"/>
</dbReference>
<dbReference type="InterPro" id="IPR010038">
    <property type="entry name" value="MoaD_arc-typ"/>
</dbReference>
<evidence type="ECO:0000313" key="2">
    <source>
        <dbReference type="Proteomes" id="UP000614469"/>
    </source>
</evidence>
<reference evidence="1 2" key="1">
    <citation type="submission" date="2020-08" db="EMBL/GenBank/DDBJ databases">
        <title>Bridging the membrane lipid divide: bacteria of the FCB group superphylum have the potential to synthesize archaeal ether lipids.</title>
        <authorList>
            <person name="Villanueva L."/>
            <person name="Von Meijenfeldt F.A.B."/>
            <person name="Westbye A.B."/>
            <person name="Yadav S."/>
            <person name="Hopmans E.C."/>
            <person name="Dutilh B.E."/>
            <person name="Sinninghe Damste J.S."/>
        </authorList>
    </citation>
    <scope>NUCLEOTIDE SEQUENCE [LARGE SCALE GENOMIC DNA]</scope>
    <source>
        <strain evidence="1">NIOZ-UU36</strain>
    </source>
</reference>
<comment type="caution">
    <text evidence="1">The sequence shown here is derived from an EMBL/GenBank/DDBJ whole genome shotgun (WGS) entry which is preliminary data.</text>
</comment>